<evidence type="ECO:0000256" key="3">
    <source>
        <dbReference type="ARBA" id="ARBA00022801"/>
    </source>
</evidence>
<dbReference type="PANTHER" id="PTHR43806">
    <property type="entry name" value="PEPTIDASE S8"/>
    <property type="match status" value="1"/>
</dbReference>
<name>A0A8H3B6W3_9AGAM</name>
<dbReference type="InterPro" id="IPR023828">
    <property type="entry name" value="Peptidase_S8_Ser-AS"/>
</dbReference>
<evidence type="ECO:0000256" key="4">
    <source>
        <dbReference type="ARBA" id="ARBA00022825"/>
    </source>
</evidence>
<protein>
    <recommendedName>
        <fullName evidence="11">Cuticle-degrading protease</fullName>
    </recommendedName>
</protein>
<dbReference type="AlphaFoldDB" id="A0A8H3B6W3"/>
<keyword evidence="3 5" id="KW-0378">Hydrolase</keyword>
<dbReference type="PROSITE" id="PS51892">
    <property type="entry name" value="SUBTILASE"/>
    <property type="match status" value="1"/>
</dbReference>
<feature type="active site" description="Charge relay system" evidence="5">
    <location>
        <position position="178"/>
    </location>
</feature>
<dbReference type="PANTHER" id="PTHR43806:SF11">
    <property type="entry name" value="CEREVISIN-RELATED"/>
    <property type="match status" value="1"/>
</dbReference>
<evidence type="ECO:0000259" key="7">
    <source>
        <dbReference type="Pfam" id="PF00082"/>
    </source>
</evidence>
<feature type="domain" description="Inhibitor I9" evidence="8">
    <location>
        <begin position="37"/>
        <end position="105"/>
    </location>
</feature>
<evidence type="ECO:0000313" key="10">
    <source>
        <dbReference type="Proteomes" id="UP000663853"/>
    </source>
</evidence>
<evidence type="ECO:0008006" key="11">
    <source>
        <dbReference type="Google" id="ProtNLM"/>
    </source>
</evidence>
<keyword evidence="6" id="KW-0732">Signal</keyword>
<organism evidence="9 10">
    <name type="scientific">Rhizoctonia solani</name>
    <dbReference type="NCBI Taxonomy" id="456999"/>
    <lineage>
        <taxon>Eukaryota</taxon>
        <taxon>Fungi</taxon>
        <taxon>Dikarya</taxon>
        <taxon>Basidiomycota</taxon>
        <taxon>Agaricomycotina</taxon>
        <taxon>Agaricomycetes</taxon>
        <taxon>Cantharellales</taxon>
        <taxon>Ceratobasidiaceae</taxon>
        <taxon>Rhizoctonia</taxon>
    </lineage>
</organism>
<evidence type="ECO:0000313" key="9">
    <source>
        <dbReference type="EMBL" id="CAE6448764.1"/>
    </source>
</evidence>
<dbReference type="EMBL" id="CAJMXA010001007">
    <property type="protein sequence ID" value="CAE6448764.1"/>
    <property type="molecule type" value="Genomic_DNA"/>
</dbReference>
<feature type="signal peptide" evidence="6">
    <location>
        <begin position="1"/>
        <end position="18"/>
    </location>
</feature>
<feature type="chain" id="PRO_5034338931" description="Cuticle-degrading protease" evidence="6">
    <location>
        <begin position="19"/>
        <end position="399"/>
    </location>
</feature>
<dbReference type="Pfam" id="PF00082">
    <property type="entry name" value="Peptidase_S8"/>
    <property type="match status" value="1"/>
</dbReference>
<dbReference type="InterPro" id="IPR000209">
    <property type="entry name" value="Peptidase_S8/S53_dom"/>
</dbReference>
<dbReference type="GO" id="GO:0006508">
    <property type="term" value="P:proteolysis"/>
    <property type="evidence" value="ECO:0007669"/>
    <property type="project" value="UniProtKB-KW"/>
</dbReference>
<evidence type="ECO:0000256" key="1">
    <source>
        <dbReference type="ARBA" id="ARBA00011073"/>
    </source>
</evidence>
<evidence type="ECO:0000256" key="5">
    <source>
        <dbReference type="PROSITE-ProRule" id="PRU01240"/>
    </source>
</evidence>
<evidence type="ECO:0000256" key="6">
    <source>
        <dbReference type="SAM" id="SignalP"/>
    </source>
</evidence>
<dbReference type="Gene3D" id="3.30.70.80">
    <property type="entry name" value="Peptidase S8 propeptide/proteinase inhibitor I9"/>
    <property type="match status" value="1"/>
</dbReference>
<dbReference type="Gene3D" id="3.40.50.200">
    <property type="entry name" value="Peptidase S8/S53 domain"/>
    <property type="match status" value="1"/>
</dbReference>
<keyword evidence="2 5" id="KW-0645">Protease</keyword>
<dbReference type="SUPFAM" id="SSF54897">
    <property type="entry name" value="Protease propeptides/inhibitors"/>
    <property type="match status" value="1"/>
</dbReference>
<dbReference type="InterPro" id="IPR034193">
    <property type="entry name" value="PCSK9_ProteinaseK-like"/>
</dbReference>
<accession>A0A8H3B6W3</accession>
<dbReference type="GO" id="GO:0004252">
    <property type="term" value="F:serine-type endopeptidase activity"/>
    <property type="evidence" value="ECO:0007669"/>
    <property type="project" value="UniProtKB-UniRule"/>
</dbReference>
<comment type="similarity">
    <text evidence="1 5">Belongs to the peptidase S8 family.</text>
</comment>
<dbReference type="PRINTS" id="PR00723">
    <property type="entry name" value="SUBTILISIN"/>
</dbReference>
<dbReference type="SUPFAM" id="SSF52743">
    <property type="entry name" value="Subtilisin-like"/>
    <property type="match status" value="1"/>
</dbReference>
<dbReference type="PROSITE" id="PS00138">
    <property type="entry name" value="SUBTILASE_SER"/>
    <property type="match status" value="1"/>
</dbReference>
<evidence type="ECO:0000256" key="2">
    <source>
        <dbReference type="ARBA" id="ARBA00022670"/>
    </source>
</evidence>
<sequence>MRAAFVISALAFIVPALGAPTIVPITKRAGPVKPGSYIVTFKSPESKDAGLGKLGDKLNGPDSSLTYDYGSLFPGIAVLLDLKDLALVRAMPEVEAIEEDSILSLFDYVPGDASIDLAPHITERHGSLAGRTGGSSNGAGVTVYGIDTGIYTEHECFGGRATWGRTFGGYADADGNGHGTHTAATAVCDTYGIATKAKVVAVKVMSDKGTGSTSDITAGINYAFDEFKANGGPAVATMSLGGPGGSNGPMNQAVQAAIAGGLHFTIAAGNSYMPADETSPANTIEANTIGAVDTNKKKEKADFSNYGQYIDAWAPGVNIKSAWIGNPKAENTISGTSMATPYVAGILASVLTNCPKLDPATLSKQLVAHAPETVTFAPADKVAELTSNHRFAQLWDCRA</sequence>
<dbReference type="Pfam" id="PF05922">
    <property type="entry name" value="Inhibitor_I9"/>
    <property type="match status" value="1"/>
</dbReference>
<dbReference type="InterPro" id="IPR050131">
    <property type="entry name" value="Peptidase_S8_subtilisin-like"/>
</dbReference>
<comment type="caution">
    <text evidence="9">The sequence shown here is derived from an EMBL/GenBank/DDBJ whole genome shotgun (WGS) entry which is preliminary data.</text>
</comment>
<feature type="active site" description="Charge relay system" evidence="5">
    <location>
        <position position="337"/>
    </location>
</feature>
<feature type="active site" description="Charge relay system" evidence="5">
    <location>
        <position position="147"/>
    </location>
</feature>
<dbReference type="CDD" id="cd04077">
    <property type="entry name" value="Peptidases_S8_PCSK9_ProteinaseK_like"/>
    <property type="match status" value="1"/>
</dbReference>
<reference evidence="9" key="1">
    <citation type="submission" date="2021-01" db="EMBL/GenBank/DDBJ databases">
        <authorList>
            <person name="Kaushik A."/>
        </authorList>
    </citation>
    <scope>NUCLEOTIDE SEQUENCE</scope>
    <source>
        <strain evidence="9">AG6-10EEA</strain>
    </source>
</reference>
<dbReference type="InterPro" id="IPR036852">
    <property type="entry name" value="Peptidase_S8/S53_dom_sf"/>
</dbReference>
<evidence type="ECO:0000259" key="8">
    <source>
        <dbReference type="Pfam" id="PF05922"/>
    </source>
</evidence>
<feature type="domain" description="Peptidase S8/S53" evidence="7">
    <location>
        <begin position="138"/>
        <end position="386"/>
    </location>
</feature>
<dbReference type="InterPro" id="IPR015500">
    <property type="entry name" value="Peptidase_S8_subtilisin-rel"/>
</dbReference>
<proteinExistence type="inferred from homology"/>
<gene>
    <name evidence="9" type="ORF">RDB_LOCUS46699</name>
</gene>
<dbReference type="InterPro" id="IPR010259">
    <property type="entry name" value="S8pro/Inhibitor_I9"/>
</dbReference>
<dbReference type="Proteomes" id="UP000663853">
    <property type="component" value="Unassembled WGS sequence"/>
</dbReference>
<dbReference type="InterPro" id="IPR037045">
    <property type="entry name" value="S8pro/Inhibitor_I9_sf"/>
</dbReference>
<dbReference type="GO" id="GO:0005615">
    <property type="term" value="C:extracellular space"/>
    <property type="evidence" value="ECO:0007669"/>
    <property type="project" value="TreeGrafter"/>
</dbReference>
<keyword evidence="4 5" id="KW-0720">Serine protease</keyword>